<feature type="region of interest" description="Disordered" evidence="1">
    <location>
        <begin position="107"/>
        <end position="165"/>
    </location>
</feature>
<feature type="compositionally biased region" description="Basic and acidic residues" evidence="1">
    <location>
        <begin position="128"/>
        <end position="165"/>
    </location>
</feature>
<protein>
    <submittedName>
        <fullName evidence="2">Uncharacterized protein</fullName>
    </submittedName>
</protein>
<accession>A0A0B2AAG5</accession>
<dbReference type="EMBL" id="JTDK01000006">
    <property type="protein sequence ID" value="KHK98728.1"/>
    <property type="molecule type" value="Genomic_DNA"/>
</dbReference>
<sequence length="165" mass="18348">MDDYLWVLKSAEKDLMREVEPERLNALDEEELLALHKRVRKARNKHVKNARRKAAAEIAAQGDRGLARKKGAKSRVRAEAFEEALAVVSARLAEVAHARAEALKQERLARAAANQNSGPDSSSSGDGKVSDSGRTRSHEESPRSRKRDASWQAEGARKQAKRDSR</sequence>
<organism evidence="2 3">
    <name type="scientific">Microbacterium mangrovi</name>
    <dbReference type="NCBI Taxonomy" id="1348253"/>
    <lineage>
        <taxon>Bacteria</taxon>
        <taxon>Bacillati</taxon>
        <taxon>Actinomycetota</taxon>
        <taxon>Actinomycetes</taxon>
        <taxon>Micrococcales</taxon>
        <taxon>Microbacteriaceae</taxon>
        <taxon>Microbacterium</taxon>
    </lineage>
</organism>
<keyword evidence="3" id="KW-1185">Reference proteome</keyword>
<dbReference type="Proteomes" id="UP000031030">
    <property type="component" value="Unassembled WGS sequence"/>
</dbReference>
<evidence type="ECO:0000313" key="2">
    <source>
        <dbReference type="EMBL" id="KHK98728.1"/>
    </source>
</evidence>
<gene>
    <name evidence="2" type="ORF">LK09_07335</name>
</gene>
<evidence type="ECO:0000313" key="3">
    <source>
        <dbReference type="Proteomes" id="UP000031030"/>
    </source>
</evidence>
<evidence type="ECO:0000256" key="1">
    <source>
        <dbReference type="SAM" id="MobiDB-lite"/>
    </source>
</evidence>
<comment type="caution">
    <text evidence="2">The sequence shown here is derived from an EMBL/GenBank/DDBJ whole genome shotgun (WGS) entry which is preliminary data.</text>
</comment>
<name>A0A0B2AAG5_9MICO</name>
<feature type="compositionally biased region" description="Low complexity" evidence="1">
    <location>
        <begin position="117"/>
        <end position="127"/>
    </location>
</feature>
<dbReference type="STRING" id="1348253.LK09_07335"/>
<dbReference type="RefSeq" id="WP_039397528.1">
    <property type="nucleotide sequence ID" value="NZ_JTDK01000006.1"/>
</dbReference>
<dbReference type="AlphaFoldDB" id="A0A0B2AAG5"/>
<dbReference type="OrthoDB" id="3829170at2"/>
<reference evidence="2 3" key="1">
    <citation type="submission" date="2014-11" db="EMBL/GenBank/DDBJ databases">
        <title>Genome sequence of Microbacterium mangrovi MUSC 115(T).</title>
        <authorList>
            <person name="Lee L.-H."/>
        </authorList>
    </citation>
    <scope>NUCLEOTIDE SEQUENCE [LARGE SCALE GENOMIC DNA]</scope>
    <source>
        <strain evidence="2 3">MUSC 115</strain>
    </source>
</reference>
<proteinExistence type="predicted"/>